<keyword evidence="2" id="KW-0812">Transmembrane</keyword>
<keyword evidence="2" id="KW-1133">Transmembrane helix</keyword>
<sequence length="302" mass="33211">MFSTRTPLLLNLDYRTFKSLYLFAVLTLIQLCILSTANPLTFSNLDQASPSPRADTYTMLASLAEIYDTPRQNTVSLRDVVKLVIKVAETSSFNDSDTDTDDPDSSLTDTNAIPPRPSRATIAFIVLAVGLCLLSIYYVTLHPPINLIDDHIRPTISHISDHLPNSLNLISQRLAVISHRLSAHIPSFSIIGRIPSALLPTSLVGTFKPRKSRRRRGPGSPTSFRVGEGRLVQWAQEDMGLLEMDSEAVDFMVNAEDPAESEELVDEYIPLSVGMGWKGRLGVKSDGGAVLPVRNYGTATSW</sequence>
<proteinExistence type="predicted"/>
<keyword evidence="2" id="KW-0472">Membrane</keyword>
<feature type="transmembrane region" description="Helical" evidence="2">
    <location>
        <begin position="20"/>
        <end position="40"/>
    </location>
</feature>
<feature type="transmembrane region" description="Helical" evidence="2">
    <location>
        <begin position="120"/>
        <end position="139"/>
    </location>
</feature>
<evidence type="ECO:0000256" key="2">
    <source>
        <dbReference type="SAM" id="Phobius"/>
    </source>
</evidence>
<dbReference type="Proteomes" id="UP001150266">
    <property type="component" value="Unassembled WGS sequence"/>
</dbReference>
<dbReference type="AlphaFoldDB" id="A0A9W8ZX70"/>
<evidence type="ECO:0000313" key="3">
    <source>
        <dbReference type="EMBL" id="KAJ4469198.1"/>
    </source>
</evidence>
<keyword evidence="4" id="KW-1185">Reference proteome</keyword>
<feature type="region of interest" description="Disordered" evidence="1">
    <location>
        <begin position="93"/>
        <end position="113"/>
    </location>
</feature>
<gene>
    <name evidence="3" type="ORF">J3R30DRAFT_3713843</name>
</gene>
<organism evidence="3 4">
    <name type="scientific">Lentinula aciculospora</name>
    <dbReference type="NCBI Taxonomy" id="153920"/>
    <lineage>
        <taxon>Eukaryota</taxon>
        <taxon>Fungi</taxon>
        <taxon>Dikarya</taxon>
        <taxon>Basidiomycota</taxon>
        <taxon>Agaricomycotina</taxon>
        <taxon>Agaricomycetes</taxon>
        <taxon>Agaricomycetidae</taxon>
        <taxon>Agaricales</taxon>
        <taxon>Marasmiineae</taxon>
        <taxon>Omphalotaceae</taxon>
        <taxon>Lentinula</taxon>
    </lineage>
</organism>
<dbReference type="EMBL" id="JAOTPV010000033">
    <property type="protein sequence ID" value="KAJ4469198.1"/>
    <property type="molecule type" value="Genomic_DNA"/>
</dbReference>
<evidence type="ECO:0000313" key="4">
    <source>
        <dbReference type="Proteomes" id="UP001150266"/>
    </source>
</evidence>
<evidence type="ECO:0000256" key="1">
    <source>
        <dbReference type="SAM" id="MobiDB-lite"/>
    </source>
</evidence>
<accession>A0A9W8ZX70</accession>
<comment type="caution">
    <text evidence="3">The sequence shown here is derived from an EMBL/GenBank/DDBJ whole genome shotgun (WGS) entry which is preliminary data.</text>
</comment>
<name>A0A9W8ZX70_9AGAR</name>
<dbReference type="OrthoDB" id="29460at2759"/>
<protein>
    <submittedName>
        <fullName evidence="3">Uncharacterized protein</fullName>
    </submittedName>
</protein>
<reference evidence="3" key="1">
    <citation type="submission" date="2022-08" db="EMBL/GenBank/DDBJ databases">
        <title>A Global Phylogenomic Analysis of the Shiitake Genus Lentinula.</title>
        <authorList>
            <consortium name="DOE Joint Genome Institute"/>
            <person name="Sierra-Patev S."/>
            <person name="Min B."/>
            <person name="Naranjo-Ortiz M."/>
            <person name="Looney B."/>
            <person name="Konkel Z."/>
            <person name="Slot J.C."/>
            <person name="Sakamoto Y."/>
            <person name="Steenwyk J.L."/>
            <person name="Rokas A."/>
            <person name="Carro J."/>
            <person name="Camarero S."/>
            <person name="Ferreira P."/>
            <person name="Molpeceres G."/>
            <person name="Ruiz-Duenas F.J."/>
            <person name="Serrano A."/>
            <person name="Henrissat B."/>
            <person name="Drula E."/>
            <person name="Hughes K.W."/>
            <person name="Mata J.L."/>
            <person name="Ishikawa N.K."/>
            <person name="Vargas-Isla R."/>
            <person name="Ushijima S."/>
            <person name="Smith C.A."/>
            <person name="Ahrendt S."/>
            <person name="Andreopoulos W."/>
            <person name="He G."/>
            <person name="Labutti K."/>
            <person name="Lipzen A."/>
            <person name="Ng V."/>
            <person name="Riley R."/>
            <person name="Sandor L."/>
            <person name="Barry K."/>
            <person name="Martinez A.T."/>
            <person name="Xiao Y."/>
            <person name="Gibbons J.G."/>
            <person name="Terashima K."/>
            <person name="Grigoriev I.V."/>
            <person name="Hibbett D.S."/>
        </authorList>
    </citation>
    <scope>NUCLEOTIDE SEQUENCE</scope>
    <source>
        <strain evidence="3">JLM2183</strain>
    </source>
</reference>